<organism evidence="2 3">
    <name type="scientific">Talaromyces rugulosus</name>
    <name type="common">Penicillium rugulosum</name>
    <dbReference type="NCBI Taxonomy" id="121627"/>
    <lineage>
        <taxon>Eukaryota</taxon>
        <taxon>Fungi</taxon>
        <taxon>Dikarya</taxon>
        <taxon>Ascomycota</taxon>
        <taxon>Pezizomycotina</taxon>
        <taxon>Eurotiomycetes</taxon>
        <taxon>Eurotiomycetidae</taxon>
        <taxon>Eurotiales</taxon>
        <taxon>Trichocomaceae</taxon>
        <taxon>Talaromyces</taxon>
        <taxon>Talaromyces sect. Islandici</taxon>
    </lineage>
</organism>
<evidence type="ECO:0000256" key="1">
    <source>
        <dbReference type="SAM" id="MobiDB-lite"/>
    </source>
</evidence>
<dbReference type="GeneID" id="55994480"/>
<feature type="compositionally biased region" description="Low complexity" evidence="1">
    <location>
        <begin position="106"/>
        <end position="115"/>
    </location>
</feature>
<reference evidence="3" key="1">
    <citation type="submission" date="2020-06" db="EMBL/GenBank/DDBJ databases">
        <title>A chromosome-scale genome assembly of Talaromyces rugulosus W13939.</title>
        <authorList>
            <person name="Wang B."/>
            <person name="Guo L."/>
            <person name="Ye K."/>
            <person name="Wang L."/>
        </authorList>
    </citation>
    <scope>NUCLEOTIDE SEQUENCE [LARGE SCALE GENOMIC DNA]</scope>
    <source>
        <strain evidence="3">W13939</strain>
    </source>
</reference>
<protein>
    <submittedName>
        <fullName evidence="2">Uncharacterized protein</fullName>
    </submittedName>
</protein>
<evidence type="ECO:0000313" key="2">
    <source>
        <dbReference type="EMBL" id="QKX59845.1"/>
    </source>
</evidence>
<dbReference type="Proteomes" id="UP000509510">
    <property type="component" value="Chromosome IV"/>
</dbReference>
<dbReference type="RefSeq" id="XP_035346022.1">
    <property type="nucleotide sequence ID" value="XM_035490129.1"/>
</dbReference>
<evidence type="ECO:0000313" key="3">
    <source>
        <dbReference type="Proteomes" id="UP000509510"/>
    </source>
</evidence>
<name>A0A7H8R2A0_TALRU</name>
<feature type="region of interest" description="Disordered" evidence="1">
    <location>
        <begin position="327"/>
        <end position="347"/>
    </location>
</feature>
<sequence>MADVVGEDTLLGAEFLGPHVNRTHATYSPTNNYIVGGHGKQLVIVNSKPVSAGHQYFILDFDTVQTILLHTRQLLSNILTAFLSRRSPINRLSSIHTNRFNHRSPKSPSQSPTSPECRRSIIVTAFLDSCEKFIRSFVVNVDICACKSSDVKDLQRGQQDRISFLINYLCRDQRARDEPDDQIPIDAVLKDILQYLWQYHVAVVSVMHETERIGRDNKIKCLNCGCISEAVEGKRIDQLPVESTEVTTESPSWEDADGFSKTEFLRVRYFHDNAIPFIQSERQRLSERLGLSALKPIRRSIPREKSPRISNLAKHFELLSREFEKERQRERRQRNINRSRAFPPVSSKPVGEVYSDLTIVIKKNVKTVRSKRLSTAVEPGANTRYINI</sequence>
<feature type="region of interest" description="Disordered" evidence="1">
    <location>
        <begin position="95"/>
        <end position="116"/>
    </location>
</feature>
<accession>A0A7H8R2A0</accession>
<dbReference type="EMBL" id="CP055901">
    <property type="protein sequence ID" value="QKX59845.1"/>
    <property type="molecule type" value="Genomic_DNA"/>
</dbReference>
<dbReference type="KEGG" id="trg:TRUGW13939_06987"/>
<proteinExistence type="predicted"/>
<gene>
    <name evidence="2" type="ORF">TRUGW13939_06987</name>
</gene>
<keyword evidence="3" id="KW-1185">Reference proteome</keyword>
<dbReference type="AlphaFoldDB" id="A0A7H8R2A0"/>